<dbReference type="SUPFAM" id="SSF46689">
    <property type="entry name" value="Homeodomain-like"/>
    <property type="match status" value="1"/>
</dbReference>
<dbReference type="OrthoDB" id="8688418at2"/>
<dbReference type="AlphaFoldDB" id="A0A021VVV3"/>
<reference evidence="1 2" key="1">
    <citation type="submission" date="2014-01" db="EMBL/GenBank/DDBJ databases">
        <title>Actinotalea ferrariae CF5-4.</title>
        <authorList>
            <person name="Chen F."/>
            <person name="Li Y."/>
            <person name="Wang G."/>
        </authorList>
    </citation>
    <scope>NUCLEOTIDE SEQUENCE [LARGE SCALE GENOMIC DNA]</scope>
    <source>
        <strain evidence="1 2">CF5-4</strain>
    </source>
</reference>
<accession>A0A021VVV3</accession>
<dbReference type="EMBL" id="AXCW01000001">
    <property type="protein sequence ID" value="EYR65253.1"/>
    <property type="molecule type" value="Genomic_DNA"/>
</dbReference>
<evidence type="ECO:0000313" key="1">
    <source>
        <dbReference type="EMBL" id="EYR65253.1"/>
    </source>
</evidence>
<dbReference type="InterPro" id="IPR009057">
    <property type="entry name" value="Homeodomain-like_sf"/>
</dbReference>
<gene>
    <name evidence="1" type="ORF">N866_00310</name>
</gene>
<dbReference type="Proteomes" id="UP000019753">
    <property type="component" value="Unassembled WGS sequence"/>
</dbReference>
<sequence>MTPGLRDAKRVAVARRLARIAFEQVRDRGLGEVTVDGIVAEAEVSRRTFSNYYLCKEAAVAAIVVHSVEAALAEWDPPESVDVLDLARDLVEHQLRTGALRQLTAVATLASEHPQLVPFVRDAQWQVWSAAGDKILQAVPDPDSAAIETLGLVVGALFGIVSASLNATGVRDGDAALLLHASALRGLARLERGLGRPR</sequence>
<keyword evidence="2" id="KW-1185">Reference proteome</keyword>
<dbReference type="Gene3D" id="1.10.357.10">
    <property type="entry name" value="Tetracycline Repressor, domain 2"/>
    <property type="match status" value="1"/>
</dbReference>
<protein>
    <submittedName>
        <fullName evidence="1">TetR family transcriptional regulator</fullName>
    </submittedName>
</protein>
<organism evidence="1 2">
    <name type="scientific">Actinotalea ferrariae CF5-4</name>
    <dbReference type="NCBI Taxonomy" id="948458"/>
    <lineage>
        <taxon>Bacteria</taxon>
        <taxon>Bacillati</taxon>
        <taxon>Actinomycetota</taxon>
        <taxon>Actinomycetes</taxon>
        <taxon>Micrococcales</taxon>
        <taxon>Cellulomonadaceae</taxon>
        <taxon>Actinotalea</taxon>
    </lineage>
</organism>
<evidence type="ECO:0000313" key="2">
    <source>
        <dbReference type="Proteomes" id="UP000019753"/>
    </source>
</evidence>
<comment type="caution">
    <text evidence="1">The sequence shown here is derived from an EMBL/GenBank/DDBJ whole genome shotgun (WGS) entry which is preliminary data.</text>
</comment>
<dbReference type="RefSeq" id="WP_052022169.1">
    <property type="nucleotide sequence ID" value="NZ_AXCW01000001.1"/>
</dbReference>
<proteinExistence type="predicted"/>
<name>A0A021VVV3_9CELL</name>